<evidence type="ECO:0000313" key="3">
    <source>
        <dbReference type="Proteomes" id="UP000663992"/>
    </source>
</evidence>
<feature type="transmembrane region" description="Helical" evidence="1">
    <location>
        <begin position="12"/>
        <end position="30"/>
    </location>
</feature>
<keyword evidence="1" id="KW-0472">Membrane</keyword>
<feature type="transmembrane region" description="Helical" evidence="1">
    <location>
        <begin position="98"/>
        <end position="118"/>
    </location>
</feature>
<accession>A0ABS3D0Q6</accession>
<gene>
    <name evidence="2" type="ORF">J0A65_24095</name>
</gene>
<organism evidence="2 3">
    <name type="scientific">Bowmanella yangjiangensis</name>
    <dbReference type="NCBI Taxonomy" id="2811230"/>
    <lineage>
        <taxon>Bacteria</taxon>
        <taxon>Pseudomonadati</taxon>
        <taxon>Pseudomonadota</taxon>
        <taxon>Gammaproteobacteria</taxon>
        <taxon>Alteromonadales</taxon>
        <taxon>Alteromonadaceae</taxon>
        <taxon>Bowmanella</taxon>
    </lineage>
</organism>
<comment type="caution">
    <text evidence="2">The sequence shown here is derived from an EMBL/GenBank/DDBJ whole genome shotgun (WGS) entry which is preliminary data.</text>
</comment>
<protein>
    <submittedName>
        <fullName evidence="2">Uncharacterized protein</fullName>
    </submittedName>
</protein>
<evidence type="ECO:0000256" key="1">
    <source>
        <dbReference type="SAM" id="Phobius"/>
    </source>
</evidence>
<evidence type="ECO:0000313" key="2">
    <source>
        <dbReference type="EMBL" id="MBN7822967.1"/>
    </source>
</evidence>
<feature type="non-terminal residue" evidence="2">
    <location>
        <position position="1"/>
    </location>
</feature>
<dbReference type="EMBL" id="JAFKCS010000296">
    <property type="protein sequence ID" value="MBN7822967.1"/>
    <property type="molecule type" value="Genomic_DNA"/>
</dbReference>
<dbReference type="Proteomes" id="UP000663992">
    <property type="component" value="Unassembled WGS sequence"/>
</dbReference>
<keyword evidence="3" id="KW-1185">Reference proteome</keyword>
<keyword evidence="1" id="KW-1133">Transmembrane helix</keyword>
<dbReference type="RefSeq" id="WP_206596798.1">
    <property type="nucleotide sequence ID" value="NZ_JAFKCS010000296.1"/>
</dbReference>
<reference evidence="2 3" key="1">
    <citation type="submission" date="2021-03" db="EMBL/GenBank/DDBJ databases">
        <title>novel species isolated from a fishpond in China.</title>
        <authorList>
            <person name="Lu H."/>
            <person name="Cai Z."/>
        </authorList>
    </citation>
    <scope>NUCLEOTIDE SEQUENCE [LARGE SCALE GENOMIC DNA]</scope>
    <source>
        <strain evidence="2 3">Y57</strain>
    </source>
</reference>
<proteinExistence type="predicted"/>
<feature type="transmembrane region" description="Helical" evidence="1">
    <location>
        <begin position="72"/>
        <end position="92"/>
    </location>
</feature>
<feature type="non-terminal residue" evidence="2">
    <location>
        <position position="149"/>
    </location>
</feature>
<name>A0ABS3D0Q6_9ALTE</name>
<keyword evidence="1" id="KW-0812">Transmembrane</keyword>
<feature type="transmembrane region" description="Helical" evidence="1">
    <location>
        <begin position="42"/>
        <end position="63"/>
    </location>
</feature>
<sequence length="149" mass="16271">PGKAGFSNNRGIWTLGLFWALLACLTMLLVDARGDDDWPMALVGLAFSLAFAVASLIMFTLALHQPSFGKKLGVGFGALMFFWPVPMGLLMIAEVTSWAAILLIALYLLLLVVSYILLPAPTLLGRRLLDGLEGYRDYLQLAERDVLAL</sequence>